<reference evidence="3" key="1">
    <citation type="journal article" date="2011" name="Nature">
        <title>Genome sequence and analysis of the tuber crop potato.</title>
        <authorList>
            <consortium name="The Potato Genome Sequencing Consortium"/>
        </authorList>
    </citation>
    <scope>NUCLEOTIDE SEQUENCE [LARGE SCALE GENOMIC DNA]</scope>
    <source>
        <strain evidence="3">cv. DM1-3 516 R44</strain>
    </source>
</reference>
<name>M1CYQ2_SOLTU</name>
<dbReference type="Gramene" id="PGSC0003DMT400077653">
    <property type="protein sequence ID" value="PGSC0003DMT400077653"/>
    <property type="gene ID" value="PGSC0003DMG400030215"/>
</dbReference>
<protein>
    <submittedName>
        <fullName evidence="2">Uncharacterized protein</fullName>
    </submittedName>
</protein>
<evidence type="ECO:0000313" key="2">
    <source>
        <dbReference type="EnsemblPlants" id="PGSC0003DMT400077653"/>
    </source>
</evidence>
<dbReference type="Proteomes" id="UP000011115">
    <property type="component" value="Unassembled WGS sequence"/>
</dbReference>
<reference evidence="2" key="2">
    <citation type="submission" date="2015-06" db="UniProtKB">
        <authorList>
            <consortium name="EnsemblPlants"/>
        </authorList>
    </citation>
    <scope>IDENTIFICATION</scope>
    <source>
        <strain evidence="2">DM1-3 516 R44</strain>
    </source>
</reference>
<dbReference type="EnsemblPlants" id="PGSC0003DMT400077653">
    <property type="protein sequence ID" value="PGSC0003DMT400077653"/>
    <property type="gene ID" value="PGSC0003DMG400030215"/>
</dbReference>
<sequence>MLVFRGSPLQPLPKPSSENRLSLDPRTDPPSVDRGLLYPAFDANDGQPARTVVRSTVQVLSIQITVRLVPDLQSVESVVQVLSIQITVRSVPDLQSVESMYARDHANKVSLGSLVVLGPVSASRG</sequence>
<dbReference type="AlphaFoldDB" id="M1CYQ2"/>
<dbReference type="PaxDb" id="4113-PGSC0003DMT400077653"/>
<keyword evidence="3" id="KW-1185">Reference proteome</keyword>
<organism evidence="2 3">
    <name type="scientific">Solanum tuberosum</name>
    <name type="common">Potato</name>
    <dbReference type="NCBI Taxonomy" id="4113"/>
    <lineage>
        <taxon>Eukaryota</taxon>
        <taxon>Viridiplantae</taxon>
        <taxon>Streptophyta</taxon>
        <taxon>Embryophyta</taxon>
        <taxon>Tracheophyta</taxon>
        <taxon>Spermatophyta</taxon>
        <taxon>Magnoliopsida</taxon>
        <taxon>eudicotyledons</taxon>
        <taxon>Gunneridae</taxon>
        <taxon>Pentapetalae</taxon>
        <taxon>asterids</taxon>
        <taxon>lamiids</taxon>
        <taxon>Solanales</taxon>
        <taxon>Solanaceae</taxon>
        <taxon>Solanoideae</taxon>
        <taxon>Solaneae</taxon>
        <taxon>Solanum</taxon>
    </lineage>
</organism>
<dbReference type="HOGENOM" id="CLU_170668_0_0_1"/>
<proteinExistence type="predicted"/>
<evidence type="ECO:0000313" key="3">
    <source>
        <dbReference type="Proteomes" id="UP000011115"/>
    </source>
</evidence>
<evidence type="ECO:0000256" key="1">
    <source>
        <dbReference type="SAM" id="MobiDB-lite"/>
    </source>
</evidence>
<dbReference type="InParanoid" id="M1CYQ2"/>
<feature type="region of interest" description="Disordered" evidence="1">
    <location>
        <begin position="1"/>
        <end position="31"/>
    </location>
</feature>
<accession>M1CYQ2</accession>